<keyword evidence="6" id="KW-0812">Transmembrane</keyword>
<dbReference type="Proteomes" id="UP000366872">
    <property type="component" value="Unassembled WGS sequence"/>
</dbReference>
<comment type="catalytic activity">
    <reaction evidence="1">
        <text>ATP + protein L-histidine = ADP + protein N-phospho-L-histidine.</text>
        <dbReference type="EC" id="2.7.13.3"/>
    </reaction>
</comment>
<dbReference type="GO" id="GO:0000160">
    <property type="term" value="P:phosphorelay signal transduction system"/>
    <property type="evidence" value="ECO:0007669"/>
    <property type="project" value="UniProtKB-KW"/>
</dbReference>
<keyword evidence="6" id="KW-1133">Transmembrane helix</keyword>
<dbReference type="InterPro" id="IPR003594">
    <property type="entry name" value="HATPase_dom"/>
</dbReference>
<keyword evidence="4 8" id="KW-0418">Kinase</keyword>
<reference evidence="8 9" key="1">
    <citation type="submission" date="2019-04" db="EMBL/GenBank/DDBJ databases">
        <authorList>
            <person name="Van Vliet M D."/>
        </authorList>
    </citation>
    <scope>NUCLEOTIDE SEQUENCE [LARGE SCALE GENOMIC DNA]</scope>
    <source>
        <strain evidence="8 9">F1</strain>
    </source>
</reference>
<dbReference type="RefSeq" id="WP_136082724.1">
    <property type="nucleotide sequence ID" value="NZ_CAAHFG010000004.1"/>
</dbReference>
<dbReference type="EC" id="2.7.13.3" evidence="2"/>
<dbReference type="AlphaFoldDB" id="A0A6C2UB28"/>
<feature type="domain" description="Histidine kinase/HSP90-like ATPase" evidence="7">
    <location>
        <begin position="241"/>
        <end position="332"/>
    </location>
</feature>
<keyword evidence="6" id="KW-0472">Membrane</keyword>
<dbReference type="Gene3D" id="3.30.565.10">
    <property type="entry name" value="Histidine kinase-like ATPase, C-terminal domain"/>
    <property type="match status" value="1"/>
</dbReference>
<evidence type="ECO:0000313" key="9">
    <source>
        <dbReference type="Proteomes" id="UP000366872"/>
    </source>
</evidence>
<dbReference type="PANTHER" id="PTHR24421">
    <property type="entry name" value="NITRATE/NITRITE SENSOR PROTEIN NARX-RELATED"/>
    <property type="match status" value="1"/>
</dbReference>
<evidence type="ECO:0000256" key="3">
    <source>
        <dbReference type="ARBA" id="ARBA00022679"/>
    </source>
</evidence>
<dbReference type="SUPFAM" id="SSF55874">
    <property type="entry name" value="ATPase domain of HSP90 chaperone/DNA topoisomerase II/histidine kinase"/>
    <property type="match status" value="1"/>
</dbReference>
<evidence type="ECO:0000313" key="8">
    <source>
        <dbReference type="EMBL" id="VGO17235.1"/>
    </source>
</evidence>
<dbReference type="PANTHER" id="PTHR24421:SF10">
    <property type="entry name" value="NITRATE_NITRITE SENSOR PROTEIN NARQ"/>
    <property type="match status" value="1"/>
</dbReference>
<evidence type="ECO:0000256" key="4">
    <source>
        <dbReference type="ARBA" id="ARBA00022777"/>
    </source>
</evidence>
<sequence>MKKSQAILLGAWLAYIGFSFFLFPALSITVFLASIPLAMLAGWLGRHQGVISTVALTIPYHFAVLLYHTDGGTILFETINPFGLGSQLIFGHSAALLKTTRDRYLLLNNSLEDLVKERTSELQELTHHLMETEKREYSDILESLLETPLAELRAMRSISLLLTEHLETTGHNQAGQAGHIGAVVEDCISNLETLEKHALPDTASEAGLEYFIRTLVNQLADLSQVEVELVSPENWTEVEEGKNHHLCQIVHEAVSNAIRHAKPSRIEIGVEQDPDATTLYIENNGTPFNAGESNGMGLPIMHYRASKIGATFAINSTNEKNTRVECKIPKKSA</sequence>
<dbReference type="GO" id="GO:0004673">
    <property type="term" value="F:protein histidine kinase activity"/>
    <property type="evidence" value="ECO:0007669"/>
    <property type="project" value="UniProtKB-EC"/>
</dbReference>
<evidence type="ECO:0000259" key="7">
    <source>
        <dbReference type="SMART" id="SM00387"/>
    </source>
</evidence>
<feature type="transmembrane region" description="Helical" evidence="6">
    <location>
        <begin position="12"/>
        <end position="37"/>
    </location>
</feature>
<dbReference type="EMBL" id="CAAHFG010000004">
    <property type="protein sequence ID" value="VGO17235.1"/>
    <property type="molecule type" value="Genomic_DNA"/>
</dbReference>
<dbReference type="Pfam" id="PF02518">
    <property type="entry name" value="HATPase_c"/>
    <property type="match status" value="1"/>
</dbReference>
<dbReference type="SMART" id="SM00387">
    <property type="entry name" value="HATPase_c"/>
    <property type="match status" value="1"/>
</dbReference>
<evidence type="ECO:0000256" key="1">
    <source>
        <dbReference type="ARBA" id="ARBA00000085"/>
    </source>
</evidence>
<organism evidence="8 9">
    <name type="scientific">Pontiella desulfatans</name>
    <dbReference type="NCBI Taxonomy" id="2750659"/>
    <lineage>
        <taxon>Bacteria</taxon>
        <taxon>Pseudomonadati</taxon>
        <taxon>Kiritimatiellota</taxon>
        <taxon>Kiritimatiellia</taxon>
        <taxon>Kiritimatiellales</taxon>
        <taxon>Pontiellaceae</taxon>
        <taxon>Pontiella</taxon>
    </lineage>
</organism>
<name>A0A6C2UB28_PONDE</name>
<keyword evidence="3" id="KW-0808">Transferase</keyword>
<accession>A0A6C2UB28</accession>
<evidence type="ECO:0000256" key="5">
    <source>
        <dbReference type="ARBA" id="ARBA00023012"/>
    </source>
</evidence>
<gene>
    <name evidence="8" type="primary">liaS_22</name>
    <name evidence="8" type="ORF">PDESU_05831</name>
</gene>
<evidence type="ECO:0000256" key="2">
    <source>
        <dbReference type="ARBA" id="ARBA00012438"/>
    </source>
</evidence>
<dbReference type="CDD" id="cd16917">
    <property type="entry name" value="HATPase_UhpB-NarQ-NarX-like"/>
    <property type="match status" value="1"/>
</dbReference>
<protein>
    <recommendedName>
        <fullName evidence="2">histidine kinase</fullName>
        <ecNumber evidence="2">2.7.13.3</ecNumber>
    </recommendedName>
</protein>
<dbReference type="InterPro" id="IPR050482">
    <property type="entry name" value="Sensor_HK_TwoCompSys"/>
</dbReference>
<proteinExistence type="predicted"/>
<keyword evidence="9" id="KW-1185">Reference proteome</keyword>
<dbReference type="InterPro" id="IPR036890">
    <property type="entry name" value="HATPase_C_sf"/>
</dbReference>
<evidence type="ECO:0000256" key="6">
    <source>
        <dbReference type="SAM" id="Phobius"/>
    </source>
</evidence>
<keyword evidence="5" id="KW-0902">Two-component regulatory system</keyword>